<name>A0A089QF48_9LACO</name>
<proteinExistence type="predicted"/>
<protein>
    <submittedName>
        <fullName evidence="1">Uncharacterized protein</fullName>
    </submittedName>
</protein>
<dbReference type="Proteomes" id="UP000029488">
    <property type="component" value="Plasmid pMP1046B"/>
</dbReference>
<geneLocation type="plasmid" evidence="1 2">
    <name>pMP1046B</name>
</geneLocation>
<organism evidence="1 2">
    <name type="scientific">Ligilactobacillus salivarius</name>
    <dbReference type="NCBI Taxonomy" id="1624"/>
    <lineage>
        <taxon>Bacteria</taxon>
        <taxon>Bacillati</taxon>
        <taxon>Bacillota</taxon>
        <taxon>Bacilli</taxon>
        <taxon>Lactobacillales</taxon>
        <taxon>Lactobacillaceae</taxon>
        <taxon>Ligilactobacillus</taxon>
    </lineage>
</organism>
<sequence>MTMTSSKFCGTEVRKELLDRYNQVLDIAAEYGYKPSSYGVRGDVIKSIHAMFTDKQNDNVRAFALRVKIKGSVPVTYVAELKTRNDMIDAPTVILDNNKLLEFNSVDEFRDFVDERGKTKPIIKVDEETEEIALEV</sequence>
<dbReference type="KEGG" id="lsj:LSJ_3082c"/>
<dbReference type="EMBL" id="CP007648">
    <property type="protein sequence ID" value="AIR11699.1"/>
    <property type="molecule type" value="Genomic_DNA"/>
</dbReference>
<gene>
    <name evidence="1" type="ORF">LSJ_3082c</name>
</gene>
<evidence type="ECO:0000313" key="2">
    <source>
        <dbReference type="Proteomes" id="UP000029488"/>
    </source>
</evidence>
<accession>A0A089QF48</accession>
<reference evidence="1 2" key="1">
    <citation type="journal article" date="2014" name="BMC Genomics">
        <title>Unusual genome complexity in Lactobacillus salivarius JCM1046.</title>
        <authorList>
            <person name="Raftis E.J."/>
            <person name="Forde B.M."/>
            <person name="Claesson M.J."/>
            <person name="O'Toole P.W."/>
        </authorList>
    </citation>
    <scope>NUCLEOTIDE SEQUENCE [LARGE SCALE GENOMIC DNA]</scope>
    <source>
        <strain evidence="1 2">JCM1046</strain>
        <plasmid evidence="1 2">pMP1046B</plasmid>
    </source>
</reference>
<keyword evidence="1" id="KW-0614">Plasmid</keyword>
<dbReference type="AlphaFoldDB" id="A0A089QF48"/>
<evidence type="ECO:0000313" key="1">
    <source>
        <dbReference type="EMBL" id="AIR11699.1"/>
    </source>
</evidence>